<reference evidence="1 2" key="1">
    <citation type="journal article" date="2018" name="Sci. Rep.">
        <title>Genomic signatures of local adaptation to the degree of environmental predictability in rotifers.</title>
        <authorList>
            <person name="Franch-Gras L."/>
            <person name="Hahn C."/>
            <person name="Garcia-Roger E.M."/>
            <person name="Carmona M.J."/>
            <person name="Serra M."/>
            <person name="Gomez A."/>
        </authorList>
    </citation>
    <scope>NUCLEOTIDE SEQUENCE [LARGE SCALE GENOMIC DNA]</scope>
    <source>
        <strain evidence="1">HYR1</strain>
    </source>
</reference>
<sequence>MKTKLKWIYFKKILKNILIGSGEQIKNLEINPSPLADFLLVNVVIVASKISQINCINHFIPIRQENLLREHILNTFVNSSLISSIQLLFLLLIPPTKTLYNENGCLKPGVALIVDFPQNVDEAVRRPRKRLSNGIIFGTVFKKKLSLFLISRNP</sequence>
<protein>
    <submittedName>
        <fullName evidence="1">Uncharacterized protein</fullName>
    </submittedName>
</protein>
<evidence type="ECO:0000313" key="2">
    <source>
        <dbReference type="Proteomes" id="UP000276133"/>
    </source>
</evidence>
<keyword evidence="2" id="KW-1185">Reference proteome</keyword>
<comment type="caution">
    <text evidence="1">The sequence shown here is derived from an EMBL/GenBank/DDBJ whole genome shotgun (WGS) entry which is preliminary data.</text>
</comment>
<dbReference type="AlphaFoldDB" id="A0A3M7RIR0"/>
<evidence type="ECO:0000313" key="1">
    <source>
        <dbReference type="EMBL" id="RNA23175.1"/>
    </source>
</evidence>
<dbReference type="EMBL" id="REGN01003340">
    <property type="protein sequence ID" value="RNA23175.1"/>
    <property type="molecule type" value="Genomic_DNA"/>
</dbReference>
<proteinExistence type="predicted"/>
<gene>
    <name evidence="1" type="ORF">BpHYR1_037878</name>
</gene>
<organism evidence="1 2">
    <name type="scientific">Brachionus plicatilis</name>
    <name type="common">Marine rotifer</name>
    <name type="synonym">Brachionus muelleri</name>
    <dbReference type="NCBI Taxonomy" id="10195"/>
    <lineage>
        <taxon>Eukaryota</taxon>
        <taxon>Metazoa</taxon>
        <taxon>Spiralia</taxon>
        <taxon>Gnathifera</taxon>
        <taxon>Rotifera</taxon>
        <taxon>Eurotatoria</taxon>
        <taxon>Monogononta</taxon>
        <taxon>Pseudotrocha</taxon>
        <taxon>Ploima</taxon>
        <taxon>Brachionidae</taxon>
        <taxon>Brachionus</taxon>
    </lineage>
</organism>
<dbReference type="Proteomes" id="UP000276133">
    <property type="component" value="Unassembled WGS sequence"/>
</dbReference>
<name>A0A3M7RIR0_BRAPC</name>
<accession>A0A3M7RIR0</accession>